<protein>
    <submittedName>
        <fullName evidence="3">Transposase family protein</fullName>
    </submittedName>
</protein>
<dbReference type="STRING" id="797303.Natpe_1743"/>
<dbReference type="NCBIfam" id="NF033540">
    <property type="entry name" value="transpos_IS701"/>
    <property type="match status" value="1"/>
</dbReference>
<dbReference type="SUPFAM" id="SSF53098">
    <property type="entry name" value="Ribonuclease H-like"/>
    <property type="match status" value="1"/>
</dbReference>
<evidence type="ECO:0000313" key="4">
    <source>
        <dbReference type="Proteomes" id="UP000010843"/>
    </source>
</evidence>
<keyword evidence="1" id="KW-0175">Coiled coil</keyword>
<dbReference type="Proteomes" id="UP000010843">
    <property type="component" value="Chromosome"/>
</dbReference>
<dbReference type="PANTHER" id="PTHR33627:SF1">
    <property type="entry name" value="TRANSPOSASE"/>
    <property type="match status" value="1"/>
</dbReference>
<dbReference type="HOGENOM" id="CLU_055577_2_0_2"/>
<dbReference type="InterPro" id="IPR012337">
    <property type="entry name" value="RNaseH-like_sf"/>
</dbReference>
<dbReference type="InterPro" id="IPR039365">
    <property type="entry name" value="IS701-like"/>
</dbReference>
<gene>
    <name evidence="3" type="ordered locus">Natpe_1743</name>
</gene>
<feature type="coiled-coil region" evidence="1">
    <location>
        <begin position="172"/>
        <end position="199"/>
    </location>
</feature>
<name>L0JM13_NATP1</name>
<feature type="domain" description="Transposase IS701-like DDE" evidence="2">
    <location>
        <begin position="6"/>
        <end position="177"/>
    </location>
</feature>
<dbReference type="Pfam" id="PF13546">
    <property type="entry name" value="DDE_5"/>
    <property type="match status" value="1"/>
</dbReference>
<evidence type="ECO:0000313" key="3">
    <source>
        <dbReference type="EMBL" id="AGB31632.1"/>
    </source>
</evidence>
<accession>L0JM13</accession>
<reference evidence="4" key="1">
    <citation type="submission" date="2012-02" db="EMBL/GenBank/DDBJ databases">
        <title>Complete sequence of chromosome of Natrinema pellirubrum DSM 15624.</title>
        <authorList>
            <person name="Lucas S."/>
            <person name="Han J."/>
            <person name="Lapidus A."/>
            <person name="Cheng J.-F."/>
            <person name="Goodwin L."/>
            <person name="Pitluck S."/>
            <person name="Peters L."/>
            <person name="Teshima H."/>
            <person name="Detter J.C."/>
            <person name="Han C."/>
            <person name="Tapia R."/>
            <person name="Land M."/>
            <person name="Hauser L."/>
            <person name="Kyrpides N."/>
            <person name="Ivanova N."/>
            <person name="Pagani I."/>
            <person name="Sproer C."/>
            <person name="Anderson I."/>
            <person name="Woyke T."/>
        </authorList>
    </citation>
    <scope>NUCLEOTIDE SEQUENCE [LARGE SCALE GENOMIC DNA]</scope>
    <source>
        <strain evidence="4">DSM 15624 / JCM 10476 / NCIMB 786</strain>
    </source>
</reference>
<dbReference type="EMBL" id="CP003372">
    <property type="protein sequence ID" value="AGB31632.1"/>
    <property type="molecule type" value="Genomic_DNA"/>
</dbReference>
<proteinExistence type="predicted"/>
<dbReference type="KEGG" id="npe:Natpe_1743"/>
<dbReference type="InterPro" id="IPR038721">
    <property type="entry name" value="IS701-like_DDE_dom"/>
</dbReference>
<sequence length="361" mass="41536">MRSTEQANSKRALNKFLTEYDWDEQQFNHERLEELQKHGETRWSTDGYIILDDTITEKAGDEVPGVGHFYDHAEGDTVWGQDLIYAFYADDKTAYPLTFRLYEKQDEDDQDHDTKYDLAREIITELEEEVGVPANTYLFDSWFAHDSGLPEHIESYGKDWIGPLRSNRQVTYAGKELRVDALEERIDTVERDIDDETYHIWTKKLPVSQLGDVKLVIAEKETDGDEDNPIKYLATNKTDAPTAHIIRSYGMRWRIETFFEDSKQDLGLGDCELQTDGGASRHWHLLMAAYSLVRLDPDSSALGTVRSKASSLRANLEHSLKEAVYNLLSWVRDNDDRGVDDLMTEIDHLFVHSTTEASVQS</sequence>
<dbReference type="eggNOG" id="arCOG09146">
    <property type="taxonomic scope" value="Archaea"/>
</dbReference>
<dbReference type="PANTHER" id="PTHR33627">
    <property type="entry name" value="TRANSPOSASE"/>
    <property type="match status" value="1"/>
</dbReference>
<evidence type="ECO:0000256" key="1">
    <source>
        <dbReference type="SAM" id="Coils"/>
    </source>
</evidence>
<dbReference type="AlphaFoldDB" id="L0JM13"/>
<organism evidence="3 4">
    <name type="scientific">Natrinema pellirubrum (strain DSM 15624 / CIP 106293 / JCM 10476 / NCIMB 786 / 157)</name>
    <dbReference type="NCBI Taxonomy" id="797303"/>
    <lineage>
        <taxon>Archaea</taxon>
        <taxon>Methanobacteriati</taxon>
        <taxon>Methanobacteriota</taxon>
        <taxon>Stenosarchaea group</taxon>
        <taxon>Halobacteria</taxon>
        <taxon>Halobacteriales</taxon>
        <taxon>Natrialbaceae</taxon>
        <taxon>Natrinema</taxon>
    </lineage>
</organism>
<evidence type="ECO:0000259" key="2">
    <source>
        <dbReference type="Pfam" id="PF13546"/>
    </source>
</evidence>